<feature type="region of interest" description="Disordered" evidence="1">
    <location>
        <begin position="348"/>
        <end position="367"/>
    </location>
</feature>
<reference evidence="2" key="1">
    <citation type="submission" date="2023-08" db="EMBL/GenBank/DDBJ databases">
        <authorList>
            <person name="Chen Y."/>
            <person name="Shah S."/>
            <person name="Dougan E. K."/>
            <person name="Thang M."/>
            <person name="Chan C."/>
        </authorList>
    </citation>
    <scope>NUCLEOTIDE SEQUENCE</scope>
</reference>
<feature type="region of interest" description="Disordered" evidence="1">
    <location>
        <begin position="401"/>
        <end position="429"/>
    </location>
</feature>
<name>A0AA36IJV8_9DINO</name>
<feature type="region of interest" description="Disordered" evidence="1">
    <location>
        <begin position="573"/>
        <end position="595"/>
    </location>
</feature>
<feature type="compositionally biased region" description="Polar residues" evidence="1">
    <location>
        <begin position="401"/>
        <end position="412"/>
    </location>
</feature>
<evidence type="ECO:0000256" key="1">
    <source>
        <dbReference type="SAM" id="MobiDB-lite"/>
    </source>
</evidence>
<dbReference type="EMBL" id="CAUJNA010001557">
    <property type="protein sequence ID" value="CAJ1387717.1"/>
    <property type="molecule type" value="Genomic_DNA"/>
</dbReference>
<protein>
    <submittedName>
        <fullName evidence="2">Uncharacterized protein</fullName>
    </submittedName>
</protein>
<organism evidence="2 3">
    <name type="scientific">Effrenium voratum</name>
    <dbReference type="NCBI Taxonomy" id="2562239"/>
    <lineage>
        <taxon>Eukaryota</taxon>
        <taxon>Sar</taxon>
        <taxon>Alveolata</taxon>
        <taxon>Dinophyceae</taxon>
        <taxon>Suessiales</taxon>
        <taxon>Symbiodiniaceae</taxon>
        <taxon>Effrenium</taxon>
    </lineage>
</organism>
<keyword evidence="3" id="KW-1185">Reference proteome</keyword>
<proteinExistence type="predicted"/>
<feature type="region of interest" description="Disordered" evidence="1">
    <location>
        <begin position="150"/>
        <end position="219"/>
    </location>
</feature>
<comment type="caution">
    <text evidence="2">The sequence shown here is derived from an EMBL/GenBank/DDBJ whole genome shotgun (WGS) entry which is preliminary data.</text>
</comment>
<evidence type="ECO:0000313" key="3">
    <source>
        <dbReference type="Proteomes" id="UP001178507"/>
    </source>
</evidence>
<accession>A0AA36IJV8</accession>
<sequence length="595" mass="63725">MGEEREEWPTGEEARLPITEEMQELMLAAAQYTELATSLRQKGETGRAVRTMERAVGMCAKSEYDHPALAVETARARINLAAALSEASRHRAALGAVKRAQGALGRVLAWAEACPQDFGVKSISEEARALRCAALVAESIQMELCPGGVPDSAEDAPERTAPCLAPKVTLPQIQRSARAKEEQMPPAPVKRGASHRRVGSEPRASAKLPVRPRAGTEERSDVFSDFLRNVEAERVARLGSLTDWEEHAKRRLGQVHRSAQLQLDLGGDEELKEKRYTHTGHQVFMKAMRKANRCWSDPVLVQEAAKEKATPEICQIRKLNRQLYVKPPTPPPAPTKPKVDQSLANNLRSNQSPSAVEETPTVYESRPQQSAAAAAAAAGYGETAAARALIEQAAAAAPTVFESQPQQRSADASFSVAGGESHGASCWESQPAASKADALHRGGANDAAELIQSAAEQYSSGQNVVYENAPLASGAHACHGAAVQAETATVYESKPSASRADFVAGHVRHTDSARRLIEEAAAQAEQNQSPAQAQAARALATEAEQLIQQAFVEQAAGAGSFVYESKPLESSAYARHGQEGVASDEESEEEEETSG</sequence>
<gene>
    <name evidence="2" type="ORF">EVOR1521_LOCUS13728</name>
</gene>
<dbReference type="AlphaFoldDB" id="A0AA36IJV8"/>
<evidence type="ECO:0000313" key="2">
    <source>
        <dbReference type="EMBL" id="CAJ1387717.1"/>
    </source>
</evidence>
<feature type="compositionally biased region" description="Acidic residues" evidence="1">
    <location>
        <begin position="582"/>
        <end position="595"/>
    </location>
</feature>
<dbReference type="Proteomes" id="UP001178507">
    <property type="component" value="Unassembled WGS sequence"/>
</dbReference>